<protein>
    <recommendedName>
        <fullName evidence="4">Stage III sporulation protein AF</fullName>
    </recommendedName>
</protein>
<organism evidence="2 3">
    <name type="scientific">Desulforamulus reducens (strain ATCC BAA-1160 / DSM 100696 / MI-1)</name>
    <name type="common">Desulfotomaculum reducens</name>
    <dbReference type="NCBI Taxonomy" id="349161"/>
    <lineage>
        <taxon>Bacteria</taxon>
        <taxon>Bacillati</taxon>
        <taxon>Bacillota</taxon>
        <taxon>Clostridia</taxon>
        <taxon>Eubacteriales</taxon>
        <taxon>Peptococcaceae</taxon>
        <taxon>Desulforamulus</taxon>
    </lineage>
</organism>
<dbReference type="STRING" id="349161.Dred_1061"/>
<keyword evidence="1" id="KW-1133">Transmembrane helix</keyword>
<accession>A4J3E3</accession>
<evidence type="ECO:0000313" key="2">
    <source>
        <dbReference type="EMBL" id="ABO49596.1"/>
    </source>
</evidence>
<dbReference type="NCBIfam" id="TIGR02896">
    <property type="entry name" value="spore_III_AF"/>
    <property type="match status" value="1"/>
</dbReference>
<evidence type="ECO:0000313" key="3">
    <source>
        <dbReference type="Proteomes" id="UP000001556"/>
    </source>
</evidence>
<sequence length="205" mass="22697">MESIKELVQALVIIIVMVLFLEMFLPNNDMQRYVKMVMGLLVIVVVMEAGANFIRQDFKFDLPALTKGNNTSSLESIMHAGQKLAGKQKQEALQEYQQGIEKQVLALAKLQKDITISGVQVTTLDKPEDPNYGRLTGIVLEISPNPVGDQQIQRVEPIQITVGATGTPNTQKTSVTDSEQARRLARTVADFYNIPLEQVKVVEGS</sequence>
<dbReference type="Proteomes" id="UP000001556">
    <property type="component" value="Chromosome"/>
</dbReference>
<proteinExistence type="predicted"/>
<feature type="transmembrane region" description="Helical" evidence="1">
    <location>
        <begin position="7"/>
        <end position="25"/>
    </location>
</feature>
<dbReference type="KEGG" id="drm:Dred_1061"/>
<evidence type="ECO:0008006" key="4">
    <source>
        <dbReference type="Google" id="ProtNLM"/>
    </source>
</evidence>
<keyword evidence="1" id="KW-0472">Membrane</keyword>
<keyword evidence="1" id="KW-0812">Transmembrane</keyword>
<feature type="transmembrane region" description="Helical" evidence="1">
    <location>
        <begin position="37"/>
        <end position="54"/>
    </location>
</feature>
<dbReference type="Pfam" id="PF09581">
    <property type="entry name" value="Spore_III_AF"/>
    <property type="match status" value="1"/>
</dbReference>
<name>A4J3E3_DESRM</name>
<dbReference type="HOGENOM" id="CLU_094201_0_0_9"/>
<evidence type="ECO:0000256" key="1">
    <source>
        <dbReference type="SAM" id="Phobius"/>
    </source>
</evidence>
<dbReference type="eggNOG" id="ENOG5032R4I">
    <property type="taxonomic scope" value="Bacteria"/>
</dbReference>
<reference evidence="2 3" key="1">
    <citation type="submission" date="2007-03" db="EMBL/GenBank/DDBJ databases">
        <title>Complete sequence of Desulfotomaculum reducens MI-1.</title>
        <authorList>
            <consortium name="US DOE Joint Genome Institute"/>
            <person name="Copeland A."/>
            <person name="Lucas S."/>
            <person name="Lapidus A."/>
            <person name="Barry K."/>
            <person name="Detter J.C."/>
            <person name="Glavina del Rio T."/>
            <person name="Hammon N."/>
            <person name="Israni S."/>
            <person name="Dalin E."/>
            <person name="Tice H."/>
            <person name="Pitluck S."/>
            <person name="Sims D."/>
            <person name="Brettin T."/>
            <person name="Bruce D."/>
            <person name="Han C."/>
            <person name="Tapia R."/>
            <person name="Schmutz J."/>
            <person name="Larimer F."/>
            <person name="Land M."/>
            <person name="Hauser L."/>
            <person name="Kyrpides N."/>
            <person name="Kim E."/>
            <person name="Tebo B.M."/>
            <person name="Richardson P."/>
        </authorList>
    </citation>
    <scope>NUCLEOTIDE SEQUENCE [LARGE SCALE GENOMIC DNA]</scope>
    <source>
        <strain evidence="2 3">MI-1</strain>
    </source>
</reference>
<dbReference type="InterPro" id="IPR014245">
    <property type="entry name" value="Spore_III_AF"/>
</dbReference>
<gene>
    <name evidence="2" type="ordered locus">Dred_1061</name>
</gene>
<keyword evidence="3" id="KW-1185">Reference proteome</keyword>
<dbReference type="AlphaFoldDB" id="A4J3E3"/>
<dbReference type="EMBL" id="CP000612">
    <property type="protein sequence ID" value="ABO49596.1"/>
    <property type="molecule type" value="Genomic_DNA"/>
</dbReference>